<evidence type="ECO:0000313" key="1">
    <source>
        <dbReference type="EMBL" id="GAH91781.1"/>
    </source>
</evidence>
<accession>X1JAP2</accession>
<dbReference type="EMBL" id="BARV01000023">
    <property type="protein sequence ID" value="GAH91781.1"/>
    <property type="molecule type" value="Genomic_DNA"/>
</dbReference>
<name>X1JAP2_9ZZZZ</name>
<sequence>MLTILKYKRVDIEEPASGKDNLVDMIAGMAGKNRHIVSIACSGANTDFLRLYRDAEQIVDCDCVNLTTTAPWLPMDLPLAEGQQVKVGIYPSTTRTGLTYQITIGYTEAG</sequence>
<dbReference type="AlphaFoldDB" id="X1JAP2"/>
<reference evidence="1" key="1">
    <citation type="journal article" date="2014" name="Front. Microbiol.">
        <title>High frequency of phylogenetically diverse reductive dehalogenase-homologous genes in deep subseafloor sedimentary metagenomes.</title>
        <authorList>
            <person name="Kawai M."/>
            <person name="Futagami T."/>
            <person name="Toyoda A."/>
            <person name="Takaki Y."/>
            <person name="Nishi S."/>
            <person name="Hori S."/>
            <person name="Arai W."/>
            <person name="Tsubouchi T."/>
            <person name="Morono Y."/>
            <person name="Uchiyama I."/>
            <person name="Ito T."/>
            <person name="Fujiyama A."/>
            <person name="Inagaki F."/>
            <person name="Takami H."/>
        </authorList>
    </citation>
    <scope>NUCLEOTIDE SEQUENCE</scope>
    <source>
        <strain evidence="1">Expedition CK06-06</strain>
    </source>
</reference>
<protein>
    <submittedName>
        <fullName evidence="1">Uncharacterized protein</fullName>
    </submittedName>
</protein>
<proteinExistence type="predicted"/>
<comment type="caution">
    <text evidence="1">The sequence shown here is derived from an EMBL/GenBank/DDBJ whole genome shotgun (WGS) entry which is preliminary data.</text>
</comment>
<organism evidence="1">
    <name type="scientific">marine sediment metagenome</name>
    <dbReference type="NCBI Taxonomy" id="412755"/>
    <lineage>
        <taxon>unclassified sequences</taxon>
        <taxon>metagenomes</taxon>
        <taxon>ecological metagenomes</taxon>
    </lineage>
</organism>
<gene>
    <name evidence="1" type="ORF">S06H3_00150</name>
</gene>